<dbReference type="PANTHER" id="PTHR24348:SF22">
    <property type="entry name" value="NON-SPECIFIC SERINE_THREONINE PROTEIN KINASE"/>
    <property type="match status" value="1"/>
</dbReference>
<dbReference type="Pfam" id="PF12063">
    <property type="entry name" value="ATG1-like_MIT1"/>
    <property type="match status" value="1"/>
</dbReference>
<keyword evidence="6 8" id="KW-0067">ATP-binding</keyword>
<evidence type="ECO:0000256" key="3">
    <source>
        <dbReference type="ARBA" id="ARBA00022679"/>
    </source>
</evidence>
<dbReference type="AlphaFoldDB" id="A0A8H7SLB2"/>
<dbReference type="SUPFAM" id="SSF56112">
    <property type="entry name" value="Protein kinase-like (PK-like)"/>
    <property type="match status" value="1"/>
</dbReference>
<dbReference type="InterPro" id="IPR011009">
    <property type="entry name" value="Kinase-like_dom_sf"/>
</dbReference>
<dbReference type="GO" id="GO:0034045">
    <property type="term" value="C:phagophore assembly site membrane"/>
    <property type="evidence" value="ECO:0007669"/>
    <property type="project" value="TreeGrafter"/>
</dbReference>
<feature type="compositionally biased region" description="Polar residues" evidence="9">
    <location>
        <begin position="353"/>
        <end position="365"/>
    </location>
</feature>
<dbReference type="GO" id="GO:0004674">
    <property type="term" value="F:protein serine/threonine kinase activity"/>
    <property type="evidence" value="ECO:0007669"/>
    <property type="project" value="UniProtKB-KW"/>
</dbReference>
<dbReference type="GO" id="GO:0000045">
    <property type="term" value="P:autophagosome assembly"/>
    <property type="evidence" value="ECO:0007669"/>
    <property type="project" value="TreeGrafter"/>
</dbReference>
<dbReference type="EMBL" id="JAEPRE010000104">
    <property type="protein sequence ID" value="KAG2232634.1"/>
    <property type="molecule type" value="Genomic_DNA"/>
</dbReference>
<feature type="region of interest" description="Disordered" evidence="9">
    <location>
        <begin position="295"/>
        <end position="367"/>
    </location>
</feature>
<keyword evidence="4 8" id="KW-0547">Nucleotide-binding</keyword>
<dbReference type="InterPro" id="IPR017441">
    <property type="entry name" value="Protein_kinase_ATP_BS"/>
</dbReference>
<evidence type="ECO:0000313" key="12">
    <source>
        <dbReference type="Proteomes" id="UP000613177"/>
    </source>
</evidence>
<keyword evidence="12" id="KW-1185">Reference proteome</keyword>
<dbReference type="PROSITE" id="PS00107">
    <property type="entry name" value="PROTEIN_KINASE_ATP"/>
    <property type="match status" value="1"/>
</dbReference>
<proteinExistence type="predicted"/>
<dbReference type="Proteomes" id="UP000613177">
    <property type="component" value="Unassembled WGS sequence"/>
</dbReference>
<feature type="compositionally biased region" description="Polar residues" evidence="9">
    <location>
        <begin position="466"/>
        <end position="478"/>
    </location>
</feature>
<accession>A0A8H7SLB2</accession>
<evidence type="ECO:0000256" key="6">
    <source>
        <dbReference type="ARBA" id="ARBA00022840"/>
    </source>
</evidence>
<dbReference type="GO" id="GO:0016787">
    <property type="term" value="F:hydrolase activity"/>
    <property type="evidence" value="ECO:0007669"/>
    <property type="project" value="InterPro"/>
</dbReference>
<dbReference type="Pfam" id="PF00069">
    <property type="entry name" value="Pkinase"/>
    <property type="match status" value="1"/>
</dbReference>
<comment type="caution">
    <text evidence="11">The sequence shown here is derived from an EMBL/GenBank/DDBJ whole genome shotgun (WGS) entry which is preliminary data.</text>
</comment>
<keyword evidence="2" id="KW-0723">Serine/threonine-protein kinase</keyword>
<dbReference type="InterPro" id="IPR022708">
    <property type="entry name" value="Atg1-like_tMIT"/>
</dbReference>
<feature type="compositionally biased region" description="Polar residues" evidence="9">
    <location>
        <begin position="404"/>
        <end position="413"/>
    </location>
</feature>
<dbReference type="InterPro" id="IPR045269">
    <property type="entry name" value="Atg1-like"/>
</dbReference>
<feature type="domain" description="Protein kinase" evidence="10">
    <location>
        <begin position="16"/>
        <end position="288"/>
    </location>
</feature>
<dbReference type="SUPFAM" id="SSF53474">
    <property type="entry name" value="alpha/beta-Hydrolases"/>
    <property type="match status" value="1"/>
</dbReference>
<dbReference type="PROSITE" id="PS50011">
    <property type="entry name" value="PROTEIN_KINASE_DOM"/>
    <property type="match status" value="1"/>
</dbReference>
<dbReference type="GO" id="GO:0005524">
    <property type="term" value="F:ATP binding"/>
    <property type="evidence" value="ECO:0007669"/>
    <property type="project" value="UniProtKB-UniRule"/>
</dbReference>
<sequence>MATASQQTSMDNVGDYIVKEKIGQGSFATVYKAQHKLTNQTVAVKSVRRSKLTKKLLENLESEISILTAIRHDHIVGLIECQKTESNIFLVMEFCSLGDLSHYIRNVRENKAAKGPAGGLPERVVRHFLKQLANALEFLRSKNLNLLLVKPGHNKDDVTNGDLPILKVADFGFARFLPNASLADTLCGSPLYMGPEILSYKKYDAKADLWSVGAVLYEMITGRPPFRAQNHIELLKKIQENNDKIHFPDERNHNIVIGSDLKDLIRKLLRKNPVERMSFEDFFCHPAVLMQPQPQSIVKPRSSRSQQNNSSYEPPPFAQRSSDTRRWSTIDHASNSSPLYSKGRPAKFESKDNPWTQTSPSQPINSEEDMLQEYVVLDRRIIETNQFADELDASPRTVAIQMKTENNKPSSAVNIPISPSTPPFSRERKTSTSTSSGSALAKALSKASVRLFGISIPSPPKDQAHHQGSPQGFLSLHNTSNNGTMKHIERLACMAHAVTEYADQKCGLFDNQPKQDSILGDEAVVLYLKSLSILEFGLNLAQEYWQQYILEDGQGKSNNTTAALNDAVQWMRDKFNDCLKRAESIKDKHSIYNSCVEKLLYDKALEMSRAAAVHELVGENITECEQDYQTAIWMLEAILQVRPNDDITIEKDDRRIITTSLSYRLAPETRFPGALIDAFQGYFHLITEYKINPKDIAIVGDSAGGGLAIALLVYLRDHAYPLPETSILISPWVDLTYSHQSWVNAEGHDYLPSRPDFNALMNPARFYLGPEQFHKLGRHPYASPLFMENYDNLPPILIQSGGSETMTDEVRTFADKFIGCKNTMSKHEEYEV</sequence>
<evidence type="ECO:0000259" key="10">
    <source>
        <dbReference type="PROSITE" id="PS50011"/>
    </source>
</evidence>
<organism evidence="11 12">
    <name type="scientific">Thamnidium elegans</name>
    <dbReference type="NCBI Taxonomy" id="101142"/>
    <lineage>
        <taxon>Eukaryota</taxon>
        <taxon>Fungi</taxon>
        <taxon>Fungi incertae sedis</taxon>
        <taxon>Mucoromycota</taxon>
        <taxon>Mucoromycotina</taxon>
        <taxon>Mucoromycetes</taxon>
        <taxon>Mucorales</taxon>
        <taxon>Mucorineae</taxon>
        <taxon>Mucoraceae</taxon>
        <taxon>Thamnidium</taxon>
    </lineage>
</organism>
<evidence type="ECO:0000313" key="11">
    <source>
        <dbReference type="EMBL" id="KAG2232634.1"/>
    </source>
</evidence>
<dbReference type="InterPro" id="IPR013094">
    <property type="entry name" value="AB_hydrolase_3"/>
</dbReference>
<dbReference type="InterPro" id="IPR000719">
    <property type="entry name" value="Prot_kinase_dom"/>
</dbReference>
<dbReference type="Gene3D" id="3.40.50.1820">
    <property type="entry name" value="alpha/beta hydrolase"/>
    <property type="match status" value="1"/>
</dbReference>
<dbReference type="GO" id="GO:0005829">
    <property type="term" value="C:cytosol"/>
    <property type="evidence" value="ECO:0007669"/>
    <property type="project" value="TreeGrafter"/>
</dbReference>
<feature type="region of interest" description="Disordered" evidence="9">
    <location>
        <begin position="455"/>
        <end position="478"/>
    </location>
</feature>
<feature type="region of interest" description="Disordered" evidence="9">
    <location>
        <begin position="404"/>
        <end position="439"/>
    </location>
</feature>
<dbReference type="PANTHER" id="PTHR24348">
    <property type="entry name" value="SERINE/THREONINE-PROTEIN KINASE UNC-51-RELATED"/>
    <property type="match status" value="1"/>
</dbReference>
<protein>
    <recommendedName>
        <fullName evidence="1">non-specific serine/threonine protein kinase</fullName>
        <ecNumber evidence="1">2.7.11.1</ecNumber>
    </recommendedName>
    <alternativeName>
        <fullName evidence="7">Autophagy-related protein 1</fullName>
    </alternativeName>
</protein>
<evidence type="ECO:0000256" key="2">
    <source>
        <dbReference type="ARBA" id="ARBA00022527"/>
    </source>
</evidence>
<dbReference type="GO" id="GO:0005776">
    <property type="term" value="C:autophagosome"/>
    <property type="evidence" value="ECO:0007669"/>
    <property type="project" value="TreeGrafter"/>
</dbReference>
<evidence type="ECO:0000256" key="9">
    <source>
        <dbReference type="SAM" id="MobiDB-lite"/>
    </source>
</evidence>
<evidence type="ECO:0000256" key="8">
    <source>
        <dbReference type="PROSITE-ProRule" id="PRU10141"/>
    </source>
</evidence>
<dbReference type="GO" id="GO:0042594">
    <property type="term" value="P:response to starvation"/>
    <property type="evidence" value="ECO:0007669"/>
    <property type="project" value="TreeGrafter"/>
</dbReference>
<dbReference type="Pfam" id="PF07859">
    <property type="entry name" value="Abhydrolase_3"/>
    <property type="match status" value="1"/>
</dbReference>
<gene>
    <name evidence="11" type="ORF">INT48_004234</name>
</gene>
<dbReference type="EC" id="2.7.11.1" evidence="1"/>
<dbReference type="CDD" id="cd14009">
    <property type="entry name" value="STKc_ATG1_ULK_like"/>
    <property type="match status" value="1"/>
</dbReference>
<dbReference type="InterPro" id="IPR029058">
    <property type="entry name" value="AB_hydrolase_fold"/>
</dbReference>
<dbReference type="GO" id="GO:0010506">
    <property type="term" value="P:regulation of autophagy"/>
    <property type="evidence" value="ECO:0007669"/>
    <property type="project" value="InterPro"/>
</dbReference>
<reference evidence="11" key="1">
    <citation type="submission" date="2021-01" db="EMBL/GenBank/DDBJ databases">
        <title>Metabolic potential, ecology and presence of endohyphal bacteria is reflected in genomic diversity of Mucoromycotina.</title>
        <authorList>
            <person name="Muszewska A."/>
            <person name="Okrasinska A."/>
            <person name="Steczkiewicz K."/>
            <person name="Drgas O."/>
            <person name="Orlowska M."/>
            <person name="Perlinska-Lenart U."/>
            <person name="Aleksandrzak-Piekarczyk T."/>
            <person name="Szatraj K."/>
            <person name="Zielenkiewicz U."/>
            <person name="Pilsyk S."/>
            <person name="Malc E."/>
            <person name="Mieczkowski P."/>
            <person name="Kruszewska J.S."/>
            <person name="Biernat P."/>
            <person name="Pawlowska J."/>
        </authorList>
    </citation>
    <scope>NUCLEOTIDE SEQUENCE</scope>
    <source>
        <strain evidence="11">WA0000018081</strain>
    </source>
</reference>
<evidence type="ECO:0000256" key="1">
    <source>
        <dbReference type="ARBA" id="ARBA00012513"/>
    </source>
</evidence>
<evidence type="ECO:0000256" key="7">
    <source>
        <dbReference type="ARBA" id="ARBA00030237"/>
    </source>
</evidence>
<dbReference type="GO" id="GO:0034727">
    <property type="term" value="P:piecemeal microautophagy of the nucleus"/>
    <property type="evidence" value="ECO:0007669"/>
    <property type="project" value="TreeGrafter"/>
</dbReference>
<dbReference type="FunFam" id="3.30.200.20:FF:000003">
    <property type="entry name" value="Non-specific serine/threonine protein kinase"/>
    <property type="match status" value="1"/>
</dbReference>
<dbReference type="GO" id="GO:0061709">
    <property type="term" value="P:reticulophagy"/>
    <property type="evidence" value="ECO:0007669"/>
    <property type="project" value="TreeGrafter"/>
</dbReference>
<evidence type="ECO:0000256" key="4">
    <source>
        <dbReference type="ARBA" id="ARBA00022741"/>
    </source>
</evidence>
<keyword evidence="3" id="KW-0808">Transferase</keyword>
<keyword evidence="5" id="KW-0418">Kinase</keyword>
<evidence type="ECO:0000256" key="5">
    <source>
        <dbReference type="ARBA" id="ARBA00022777"/>
    </source>
</evidence>
<name>A0A8H7SLB2_9FUNG</name>
<feature type="binding site" evidence="8">
    <location>
        <position position="45"/>
    </location>
    <ligand>
        <name>ATP</name>
        <dbReference type="ChEBI" id="CHEBI:30616"/>
    </ligand>
</feature>
<dbReference type="GO" id="GO:0000422">
    <property type="term" value="P:autophagy of mitochondrion"/>
    <property type="evidence" value="ECO:0007669"/>
    <property type="project" value="TreeGrafter"/>
</dbReference>
<dbReference type="Gene3D" id="1.10.510.10">
    <property type="entry name" value="Transferase(Phosphotransferase) domain 1"/>
    <property type="match status" value="1"/>
</dbReference>